<dbReference type="SUPFAM" id="SSF75217">
    <property type="entry name" value="alpha/beta knot"/>
    <property type="match status" value="1"/>
</dbReference>
<dbReference type="CDD" id="cd18103">
    <property type="entry name" value="SpoU-like_RlmB"/>
    <property type="match status" value="1"/>
</dbReference>
<dbReference type="EMBL" id="CADCUR010000294">
    <property type="protein sequence ID" value="CAA9427647.1"/>
    <property type="molecule type" value="Genomic_DNA"/>
</dbReference>
<protein>
    <submittedName>
        <fullName evidence="6">23S rRNA (Guanosine(2251)-2'-O)-methyltransferase</fullName>
        <ecNumber evidence="6">2.1.1.185</ecNumber>
    </submittedName>
</protein>
<reference evidence="6" key="1">
    <citation type="submission" date="2020-02" db="EMBL/GenBank/DDBJ databases">
        <authorList>
            <person name="Meier V. D."/>
        </authorList>
    </citation>
    <scope>NUCLEOTIDE SEQUENCE</scope>
    <source>
        <strain evidence="6">AVDCRST_MAG74</strain>
    </source>
</reference>
<evidence type="ECO:0000256" key="2">
    <source>
        <dbReference type="ARBA" id="ARBA00022603"/>
    </source>
</evidence>
<comment type="similarity">
    <text evidence="1">Belongs to the class IV-like SAM-binding methyltransferase superfamily. RNA methyltransferase TrmH family.</text>
</comment>
<dbReference type="Gene3D" id="3.40.1280.10">
    <property type="match status" value="1"/>
</dbReference>
<dbReference type="Gene3D" id="3.30.1330.30">
    <property type="match status" value="1"/>
</dbReference>
<dbReference type="EC" id="2.1.1.185" evidence="6"/>
<dbReference type="InterPro" id="IPR004441">
    <property type="entry name" value="rRNA_MeTrfase_TrmH"/>
</dbReference>
<feature type="compositionally biased region" description="Low complexity" evidence="4">
    <location>
        <begin position="1"/>
        <end position="17"/>
    </location>
</feature>
<dbReference type="FunFam" id="3.40.1280.10:FF:000008">
    <property type="entry name" value="Group 3 RNA methyltransferase TrmH"/>
    <property type="match status" value="1"/>
</dbReference>
<evidence type="ECO:0000259" key="5">
    <source>
        <dbReference type="SMART" id="SM00967"/>
    </source>
</evidence>
<dbReference type="InterPro" id="IPR029064">
    <property type="entry name" value="Ribosomal_eL30-like_sf"/>
</dbReference>
<dbReference type="Pfam" id="PF00588">
    <property type="entry name" value="SpoU_methylase"/>
    <property type="match status" value="1"/>
</dbReference>
<dbReference type="Pfam" id="PF08032">
    <property type="entry name" value="SpoU_sub_bind"/>
    <property type="match status" value="1"/>
</dbReference>
<dbReference type="GO" id="GO:0003723">
    <property type="term" value="F:RNA binding"/>
    <property type="evidence" value="ECO:0007669"/>
    <property type="project" value="InterPro"/>
</dbReference>
<feature type="region of interest" description="Disordered" evidence="4">
    <location>
        <begin position="1"/>
        <end position="32"/>
    </location>
</feature>
<evidence type="ECO:0000313" key="6">
    <source>
        <dbReference type="EMBL" id="CAA9427647.1"/>
    </source>
</evidence>
<dbReference type="InterPro" id="IPR001537">
    <property type="entry name" value="SpoU_MeTrfase"/>
</dbReference>
<dbReference type="SUPFAM" id="SSF55315">
    <property type="entry name" value="L30e-like"/>
    <property type="match status" value="1"/>
</dbReference>
<evidence type="ECO:0000256" key="1">
    <source>
        <dbReference type="ARBA" id="ARBA00007228"/>
    </source>
</evidence>
<feature type="compositionally biased region" description="Polar residues" evidence="4">
    <location>
        <begin position="23"/>
        <end position="32"/>
    </location>
</feature>
<dbReference type="PANTHER" id="PTHR46429:SF1">
    <property type="entry name" value="23S RRNA (GUANOSINE-2'-O-)-METHYLTRANSFERASE RLMB"/>
    <property type="match status" value="1"/>
</dbReference>
<dbReference type="PANTHER" id="PTHR46429">
    <property type="entry name" value="23S RRNA (GUANOSINE-2'-O-)-METHYLTRANSFERASE RLMB"/>
    <property type="match status" value="1"/>
</dbReference>
<dbReference type="GO" id="GO:0006396">
    <property type="term" value="P:RNA processing"/>
    <property type="evidence" value="ECO:0007669"/>
    <property type="project" value="InterPro"/>
</dbReference>
<keyword evidence="3 6" id="KW-0808">Transferase</keyword>
<dbReference type="AlphaFoldDB" id="A0A6J4Q4G7"/>
<dbReference type="GO" id="GO:0032259">
    <property type="term" value="P:methylation"/>
    <property type="evidence" value="ECO:0007669"/>
    <property type="project" value="UniProtKB-KW"/>
</dbReference>
<dbReference type="SMART" id="SM00967">
    <property type="entry name" value="SpoU_sub_bind"/>
    <property type="match status" value="1"/>
</dbReference>
<dbReference type="InterPro" id="IPR029026">
    <property type="entry name" value="tRNA_m1G_MTases_N"/>
</dbReference>
<keyword evidence="2 6" id="KW-0489">Methyltransferase</keyword>
<evidence type="ECO:0000256" key="4">
    <source>
        <dbReference type="SAM" id="MobiDB-lite"/>
    </source>
</evidence>
<gene>
    <name evidence="6" type="ORF">AVDCRST_MAG74-3458</name>
</gene>
<name>A0A6J4Q4G7_9BACT</name>
<proteinExistence type="inferred from homology"/>
<evidence type="ECO:0000256" key="3">
    <source>
        <dbReference type="ARBA" id="ARBA00022679"/>
    </source>
</evidence>
<dbReference type="InterPro" id="IPR013123">
    <property type="entry name" value="SpoU_subst-bd"/>
</dbReference>
<accession>A0A6J4Q4G7</accession>
<dbReference type="NCBIfam" id="TIGR00186">
    <property type="entry name" value="rRNA_methyl_3"/>
    <property type="match status" value="1"/>
</dbReference>
<organism evidence="6">
    <name type="scientific">uncultured Pyrinomonadaceae bacterium</name>
    <dbReference type="NCBI Taxonomy" id="2283094"/>
    <lineage>
        <taxon>Bacteria</taxon>
        <taxon>Pseudomonadati</taxon>
        <taxon>Acidobacteriota</taxon>
        <taxon>Blastocatellia</taxon>
        <taxon>Blastocatellales</taxon>
        <taxon>Pyrinomonadaceae</taxon>
        <taxon>environmental samples</taxon>
    </lineage>
</organism>
<dbReference type="GO" id="GO:0005829">
    <property type="term" value="C:cytosol"/>
    <property type="evidence" value="ECO:0007669"/>
    <property type="project" value="TreeGrafter"/>
</dbReference>
<feature type="domain" description="RNA 2-O ribose methyltransferase substrate binding" evidence="5">
    <location>
        <begin position="41"/>
        <end position="118"/>
    </location>
</feature>
<dbReference type="InterPro" id="IPR029028">
    <property type="entry name" value="Alpha/beta_knot_MTases"/>
</dbReference>
<sequence>MKKSKVQNSKSQVQSSKFKAGRSFNSQSSDYKSKTEQSGNIIFGVLPVLEALRAANRRIEKIVVADGAQEKRLAEILFLARENGVRFEKTPRENLAQYVESGANHQGVIALVAAADYYPTDELLEEIYRKIEAGEKPLIVILDGVEDPRNLGAILRTVECAGADGVFIPERRAVGLTEIVAKSAAGATEYVKVAKVTNLNRLIDRLKEHNIWVIGTSGAAETNYTDWDFNVPCALILGGEGKGLHRLTAEKCDALVKIPMRGQIESLNVSVACGVILFEATRQRKI</sequence>
<dbReference type="GO" id="GO:0008173">
    <property type="term" value="F:RNA methyltransferase activity"/>
    <property type="evidence" value="ECO:0007669"/>
    <property type="project" value="InterPro"/>
</dbReference>